<protein>
    <submittedName>
        <fullName evidence="2">DoxX-like family protein</fullName>
    </submittedName>
</protein>
<reference evidence="2" key="1">
    <citation type="submission" date="2021-10" db="EMBL/GenBank/DDBJ databases">
        <authorList>
            <person name="Dean J.D."/>
            <person name="Kim M.K."/>
            <person name="Newey C.N."/>
            <person name="Stoker T.S."/>
            <person name="Thompson D.W."/>
            <person name="Grose J.H."/>
        </authorList>
    </citation>
    <scope>NUCLEOTIDE SEQUENCE</scope>
    <source>
        <strain evidence="2">BT178</strain>
    </source>
</reference>
<dbReference type="EMBL" id="JAJADR010000002">
    <property type="protein sequence ID" value="MCB2407895.1"/>
    <property type="molecule type" value="Genomic_DNA"/>
</dbReference>
<keyword evidence="1" id="KW-0812">Transmembrane</keyword>
<evidence type="ECO:0000256" key="1">
    <source>
        <dbReference type="SAM" id="Phobius"/>
    </source>
</evidence>
<evidence type="ECO:0000313" key="2">
    <source>
        <dbReference type="EMBL" id="MCB2407895.1"/>
    </source>
</evidence>
<keyword evidence="3" id="KW-1185">Reference proteome</keyword>
<feature type="transmembrane region" description="Helical" evidence="1">
    <location>
        <begin position="99"/>
        <end position="118"/>
    </location>
</feature>
<evidence type="ECO:0000313" key="3">
    <source>
        <dbReference type="Proteomes" id="UP001165296"/>
    </source>
</evidence>
<accession>A0ABS8ANV7</accession>
<dbReference type="RefSeq" id="WP_226174279.1">
    <property type="nucleotide sequence ID" value="NZ_JAJADR010000002.1"/>
</dbReference>
<sequence>MKPHSGLQAVLRYGLAAVWLANGLLCKVLHLVPRHEAIVARILGPTYAAPLTRLIGVAEIGMAIWVLSGRWLRLSVAAQILLVLSMNVLEFALAADLLLWQQLNIVFAALFALLLYYYGFVLSSSSQPTS</sequence>
<keyword evidence="1" id="KW-0472">Membrane</keyword>
<gene>
    <name evidence="2" type="ORF">LGH74_07900</name>
</gene>
<dbReference type="Proteomes" id="UP001165296">
    <property type="component" value="Unassembled WGS sequence"/>
</dbReference>
<feature type="transmembrane region" description="Helical" evidence="1">
    <location>
        <begin position="74"/>
        <end position="93"/>
    </location>
</feature>
<comment type="caution">
    <text evidence="2">The sequence shown here is derived from an EMBL/GenBank/DDBJ whole genome shotgun (WGS) entry which is preliminary data.</text>
</comment>
<proteinExistence type="predicted"/>
<dbReference type="Pfam" id="PF13781">
    <property type="entry name" value="DoxX_3"/>
    <property type="match status" value="1"/>
</dbReference>
<dbReference type="InterPro" id="IPR025695">
    <property type="entry name" value="DoxX-like"/>
</dbReference>
<organism evidence="2 3">
    <name type="scientific">Hymenobacter lucidus</name>
    <dbReference type="NCBI Taxonomy" id="2880930"/>
    <lineage>
        <taxon>Bacteria</taxon>
        <taxon>Pseudomonadati</taxon>
        <taxon>Bacteroidota</taxon>
        <taxon>Cytophagia</taxon>
        <taxon>Cytophagales</taxon>
        <taxon>Hymenobacteraceae</taxon>
        <taxon>Hymenobacter</taxon>
    </lineage>
</organism>
<keyword evidence="1" id="KW-1133">Transmembrane helix</keyword>
<name>A0ABS8ANV7_9BACT</name>